<dbReference type="Proteomes" id="UP001164929">
    <property type="component" value="Chromosome 12"/>
</dbReference>
<feature type="compositionally biased region" description="Polar residues" evidence="2">
    <location>
        <begin position="42"/>
        <end position="53"/>
    </location>
</feature>
<keyword evidence="5" id="KW-1185">Reference proteome</keyword>
<evidence type="ECO:0000313" key="4">
    <source>
        <dbReference type="EMBL" id="KAJ6977086.1"/>
    </source>
</evidence>
<sequence>MKYKSINFNQLPIKSYSLVSLPSNIEYIPPFMDPPPLPPLHNATTSANPTTVHLNYPDSVESSPRSHPPDSAFNETLPPVPGAKLRLMCSYGGHIIPRPHDKTLCYVGGETRMVAIDRHSSLPTLSSRLSRTLLNGRPFTLKYQLPHEDLDSLVSVTTDEDLDNMIEEYDRINASSSALSPTRIRLFIFFNKPESTASMGSLLDDAKSETWFVDALNGSGLIPRNLSDSATMECLVTLDNDQDLEAQAEGVEGENKKAKNELLHEVHTTLSDSPVVEKNSSFGSSSSSPSMTNLPPIRVRVEDPRVGVEEQFAQMTYAQVVQKHDDGYGLLSAPPPPIPVSTSAVGTAISINPSGGSSEQLNRLLSDDERSDQGVPVSFRKPPLPVLQPVPHKTGTCYNLPSPDSVASDSSIASASSLSKPMYYQDQAHAAPRDNRGPSSPDTKGDFPIPSSQIQMQQVQGSGYTLPDQQQQQQFVGGSTHFISHPATTPVPMTSYYPIYAPPSQQPHHPMDHQYPVYLMQVTQPQPYMSMQTNMVDTATAATTSRPATPPTATYRDQHPPIYPAKTVSTSAKPEMAATVYRTVMSSTPPLVHVPANQFQQSYMGYSQMQHPTQSINAAAATNYAYSEYANSTHDQLYYTPSTQGSPQYQSMNPAAVGALADDSTRIGTNNTMQQNIGASQPQ</sequence>
<feature type="region of interest" description="Disordered" evidence="2">
    <location>
        <begin position="41"/>
        <end position="77"/>
    </location>
</feature>
<dbReference type="CDD" id="cd06410">
    <property type="entry name" value="PB1_UP2"/>
    <property type="match status" value="1"/>
</dbReference>
<feature type="region of interest" description="Disordered" evidence="2">
    <location>
        <begin position="368"/>
        <end position="413"/>
    </location>
</feature>
<feature type="region of interest" description="Disordered" evidence="2">
    <location>
        <begin position="428"/>
        <end position="475"/>
    </location>
</feature>
<proteinExistence type="predicted"/>
<evidence type="ECO:0000313" key="5">
    <source>
        <dbReference type="Proteomes" id="UP001164929"/>
    </source>
</evidence>
<feature type="domain" description="PB1" evidence="3">
    <location>
        <begin position="84"/>
        <end position="189"/>
    </location>
</feature>
<dbReference type="EMBL" id="JAQIZT010000012">
    <property type="protein sequence ID" value="KAJ6977086.1"/>
    <property type="molecule type" value="Genomic_DNA"/>
</dbReference>
<protein>
    <recommendedName>
        <fullName evidence="3">PB1 domain-containing protein</fullName>
    </recommendedName>
</protein>
<feature type="compositionally biased region" description="Low complexity" evidence="2">
    <location>
        <begin position="543"/>
        <end position="554"/>
    </location>
</feature>
<name>A0AAD6M1L6_9ROSI</name>
<feature type="compositionally biased region" description="Polar residues" evidence="2">
    <location>
        <begin position="450"/>
        <end position="463"/>
    </location>
</feature>
<feature type="region of interest" description="Disordered" evidence="2">
    <location>
        <begin position="543"/>
        <end position="566"/>
    </location>
</feature>
<dbReference type="PROSITE" id="PS51745">
    <property type="entry name" value="PB1"/>
    <property type="match status" value="1"/>
</dbReference>
<dbReference type="AlphaFoldDB" id="A0AAD6M1L6"/>
<dbReference type="Pfam" id="PF00564">
    <property type="entry name" value="PB1"/>
    <property type="match status" value="1"/>
</dbReference>
<dbReference type="Gene3D" id="3.10.20.90">
    <property type="entry name" value="Phosphatidylinositol 3-kinase Catalytic Subunit, Chain A, domain 1"/>
    <property type="match status" value="1"/>
</dbReference>
<accession>A0AAD6M1L6</accession>
<feature type="compositionally biased region" description="Low complexity" evidence="2">
    <location>
        <begin position="400"/>
        <end position="413"/>
    </location>
</feature>
<feature type="region of interest" description="Disordered" evidence="2">
    <location>
        <begin position="274"/>
        <end position="295"/>
    </location>
</feature>
<gene>
    <name evidence="4" type="ORF">NC653_029087</name>
</gene>
<evidence type="ECO:0000256" key="2">
    <source>
        <dbReference type="SAM" id="MobiDB-lite"/>
    </source>
</evidence>
<comment type="caution">
    <text evidence="4">The sequence shown here is derived from an EMBL/GenBank/DDBJ whole genome shotgun (WGS) entry which is preliminary data.</text>
</comment>
<reference evidence="4" key="1">
    <citation type="journal article" date="2023" name="Mol. Ecol. Resour.">
        <title>Chromosome-level genome assembly of a triploid poplar Populus alba 'Berolinensis'.</title>
        <authorList>
            <person name="Chen S."/>
            <person name="Yu Y."/>
            <person name="Wang X."/>
            <person name="Wang S."/>
            <person name="Zhang T."/>
            <person name="Zhou Y."/>
            <person name="He R."/>
            <person name="Meng N."/>
            <person name="Wang Y."/>
            <person name="Liu W."/>
            <person name="Liu Z."/>
            <person name="Liu J."/>
            <person name="Guo Q."/>
            <person name="Huang H."/>
            <person name="Sederoff R.R."/>
            <person name="Wang G."/>
            <person name="Qu G."/>
            <person name="Chen S."/>
        </authorList>
    </citation>
    <scope>NUCLEOTIDE SEQUENCE</scope>
    <source>
        <strain evidence="4">SC-2020</strain>
    </source>
</reference>
<organism evidence="4 5">
    <name type="scientific">Populus alba x Populus x berolinensis</name>
    <dbReference type="NCBI Taxonomy" id="444605"/>
    <lineage>
        <taxon>Eukaryota</taxon>
        <taxon>Viridiplantae</taxon>
        <taxon>Streptophyta</taxon>
        <taxon>Embryophyta</taxon>
        <taxon>Tracheophyta</taxon>
        <taxon>Spermatophyta</taxon>
        <taxon>Magnoliopsida</taxon>
        <taxon>eudicotyledons</taxon>
        <taxon>Gunneridae</taxon>
        <taxon>Pentapetalae</taxon>
        <taxon>rosids</taxon>
        <taxon>fabids</taxon>
        <taxon>Malpighiales</taxon>
        <taxon>Salicaceae</taxon>
        <taxon>Saliceae</taxon>
        <taxon>Populus</taxon>
    </lineage>
</organism>
<dbReference type="SUPFAM" id="SSF54277">
    <property type="entry name" value="CAD &amp; PB1 domains"/>
    <property type="match status" value="1"/>
</dbReference>
<dbReference type="PANTHER" id="PTHR31066">
    <property type="entry name" value="OS05G0427100 PROTEIN-RELATED"/>
    <property type="match status" value="1"/>
</dbReference>
<comment type="subunit">
    <text evidence="1">Homodimers and heterodimers.</text>
</comment>
<dbReference type="InterPro" id="IPR053793">
    <property type="entry name" value="PB1-like"/>
</dbReference>
<evidence type="ECO:0000259" key="3">
    <source>
        <dbReference type="PROSITE" id="PS51745"/>
    </source>
</evidence>
<dbReference type="InterPro" id="IPR000270">
    <property type="entry name" value="PB1_dom"/>
</dbReference>
<evidence type="ECO:0000256" key="1">
    <source>
        <dbReference type="ARBA" id="ARBA00011726"/>
    </source>
</evidence>
<dbReference type="InterPro" id="IPR053198">
    <property type="entry name" value="Gynoecium_Dev_Regulator"/>
</dbReference>
<dbReference type="PANTHER" id="PTHR31066:SF68">
    <property type="entry name" value="SERINE_THREONINE-PROTEIN KINASE YAKA-RELATED"/>
    <property type="match status" value="1"/>
</dbReference>
<feature type="compositionally biased region" description="Low complexity" evidence="2">
    <location>
        <begin position="280"/>
        <end position="290"/>
    </location>
</feature>
<dbReference type="SMART" id="SM00666">
    <property type="entry name" value="PB1"/>
    <property type="match status" value="1"/>
</dbReference>